<organism evidence="2 3">
    <name type="scientific">Muraenolepis orangiensis</name>
    <name type="common">Patagonian moray cod</name>
    <dbReference type="NCBI Taxonomy" id="630683"/>
    <lineage>
        <taxon>Eukaryota</taxon>
        <taxon>Metazoa</taxon>
        <taxon>Chordata</taxon>
        <taxon>Craniata</taxon>
        <taxon>Vertebrata</taxon>
        <taxon>Euteleostomi</taxon>
        <taxon>Actinopterygii</taxon>
        <taxon>Neopterygii</taxon>
        <taxon>Teleostei</taxon>
        <taxon>Neoteleostei</taxon>
        <taxon>Acanthomorphata</taxon>
        <taxon>Zeiogadaria</taxon>
        <taxon>Gadariae</taxon>
        <taxon>Gadiformes</taxon>
        <taxon>Muraenolepidoidei</taxon>
        <taxon>Muraenolepididae</taxon>
        <taxon>Muraenolepis</taxon>
    </lineage>
</organism>
<dbReference type="Proteomes" id="UP001148018">
    <property type="component" value="Unassembled WGS sequence"/>
</dbReference>
<accession>A0A9Q0ENU8</accession>
<name>A0A9Q0ENU8_9TELE</name>
<keyword evidence="3" id="KW-1185">Reference proteome</keyword>
<comment type="caution">
    <text evidence="2">The sequence shown here is derived from an EMBL/GenBank/DDBJ whole genome shotgun (WGS) entry which is preliminary data.</text>
</comment>
<dbReference type="AlphaFoldDB" id="A0A9Q0ENU8"/>
<gene>
    <name evidence="2" type="ORF">NHX12_022853</name>
</gene>
<proteinExistence type="predicted"/>
<sequence>SGEINEKRQGLQSTMDKENEETTASGEHCSGHRSGNFTSPEQQKRTDTGPSCVSMMRERSMEKPVRFKEGNQSIEKKKHTGRSKVARAQFVPQQQRSSRGLSRTHMRFWR</sequence>
<protein>
    <submittedName>
        <fullName evidence="2">Uncharacterized protein</fullName>
    </submittedName>
</protein>
<reference evidence="2" key="1">
    <citation type="submission" date="2022-07" db="EMBL/GenBank/DDBJ databases">
        <title>Chromosome-level genome of Muraenolepis orangiensis.</title>
        <authorList>
            <person name="Kim J."/>
        </authorList>
    </citation>
    <scope>NUCLEOTIDE SEQUENCE</scope>
    <source>
        <strain evidence="2">KU_S4_2022</strain>
        <tissue evidence="2">Muscle</tissue>
    </source>
</reference>
<feature type="compositionally biased region" description="Basic and acidic residues" evidence="1">
    <location>
        <begin position="56"/>
        <end position="69"/>
    </location>
</feature>
<evidence type="ECO:0000256" key="1">
    <source>
        <dbReference type="SAM" id="MobiDB-lite"/>
    </source>
</evidence>
<feature type="compositionally biased region" description="Polar residues" evidence="1">
    <location>
        <begin position="91"/>
        <end position="101"/>
    </location>
</feature>
<feature type="non-terminal residue" evidence="2">
    <location>
        <position position="1"/>
    </location>
</feature>
<evidence type="ECO:0000313" key="3">
    <source>
        <dbReference type="Proteomes" id="UP001148018"/>
    </source>
</evidence>
<evidence type="ECO:0000313" key="2">
    <source>
        <dbReference type="EMBL" id="KAJ3610762.1"/>
    </source>
</evidence>
<dbReference type="EMBL" id="JANIIK010000038">
    <property type="protein sequence ID" value="KAJ3610762.1"/>
    <property type="molecule type" value="Genomic_DNA"/>
</dbReference>
<feature type="region of interest" description="Disordered" evidence="1">
    <location>
        <begin position="1"/>
        <end position="110"/>
    </location>
</feature>
<feature type="compositionally biased region" description="Basic residues" evidence="1">
    <location>
        <begin position="76"/>
        <end position="85"/>
    </location>
</feature>